<dbReference type="GO" id="GO:0030674">
    <property type="term" value="F:protein-macromolecule adaptor activity"/>
    <property type="evidence" value="ECO:0007669"/>
    <property type="project" value="TreeGrafter"/>
</dbReference>
<dbReference type="PANTHER" id="PTHR23323:SF24">
    <property type="entry name" value="VACUOLAR PROTEIN SORTING-ASSOCIATED PROTEIN 11 HOMOLOG"/>
    <property type="match status" value="1"/>
</dbReference>
<keyword evidence="2" id="KW-0813">Transport</keyword>
<dbReference type="GO" id="GO:0005768">
    <property type="term" value="C:endosome"/>
    <property type="evidence" value="ECO:0007669"/>
    <property type="project" value="TreeGrafter"/>
</dbReference>
<feature type="compositionally biased region" description="Polar residues" evidence="9">
    <location>
        <begin position="846"/>
        <end position="855"/>
    </location>
</feature>
<dbReference type="GO" id="GO:0006886">
    <property type="term" value="P:intracellular protein transport"/>
    <property type="evidence" value="ECO:0007669"/>
    <property type="project" value="UniProtKB-UniRule"/>
</dbReference>
<evidence type="ECO:0000256" key="2">
    <source>
        <dbReference type="ARBA" id="ARBA00022448"/>
    </source>
</evidence>
<dbReference type="Gene3D" id="2.130.10.10">
    <property type="entry name" value="YVTN repeat-like/Quinoprotein amine dehydrogenase"/>
    <property type="match status" value="1"/>
</dbReference>
<comment type="caution">
    <text evidence="12">The sequence shown here is derived from an EMBL/GenBank/DDBJ whole genome shotgun (WGS) entry which is preliminary data.</text>
</comment>
<feature type="repeat" description="CHCR" evidence="8">
    <location>
        <begin position="443"/>
        <end position="506"/>
    </location>
</feature>
<sequence length="1150" mass="124910">MFAFKKFNFFQQHGIDLHECPNTSTCFAASKSYLFVGCDNGIFHALDERAKDVFNFVAHGHRVHDAVWLEHGNLLVTVGSEEPGYLSSTIKLWDCNKLETLSTSSASTSATSTRTDQASSTSIHIQSPAVALLRSCRLFGPRYPEAEVTCLSATSSHRLGTTVSVAVGLASGMVYIFSGDLSAKGKLQHLSKVSARPDSGDRWSVTGVAWHGPSPASCVALKPSGAGQASSDGMLSIGNEEDGQLPLLQSLYVVTESQTLSFNVQTGLKTILDQQGCSKTKCSLLRSGLLVVARPEGLYDYTVDTRAGCTVFEGAKQQVALLRRFLVVVTSESGELGAPFSTIHVLDLRNRMAAASITLQHVLAVVPAWDALMVVTGSGKAYLLKEVELAAQLDVLFKRSLHKLALDIARAEGADSATIANIQQRWGDHLYNKGEYDAAMSQYLETLACLEPSYVIRRFLDAQRIHNLTCYLEMLHNKGLASADHTTLLLNCYTKLKDVDKLDAFIYGSSTSNESILGDEGLVASGAARTGDAIESALDGNVIPSTEELKSKRAEVIDAFIKGVELPQKDKDVKARKSNKHSRSSEGMPAGILSTVLAPERESPSSARGPETSSSGRQSDHSRGKPWLSSGPAERQASFMFDAETATKVLRAAGYYSHALWVASASKQSDWVLEILLDDCANYDDAISFLDTLPRKERASALRRYGKALISHQAESATRLIMELCIPLPPSTSVGGNIDNSSAFVSSVADFAHLYNDRPTALMLLCEFIMNTSSSGGNTTSATLNVDEAERHERLLYHTLLELYLAETLSDELTGRKAEEAASGLEELPAKHVQKEHHRDDAGGAPSSSGTTPMSVSAVKAASPSELARRAKALELLQKGWPPHLQREPKYDADHALVLCRLHVFREGLVFLYDKLRLYREVLQVHMETGDHAALIAATVRYGDASRGGDPQLWAEILDYFVRQPGEACLQSALLVVEHIEAGNILPPLVVLQALAQNSAITMGHVRGYVARQVSRETQDLAKGREQVAKLAAETAALQVEAHRLRTQPKVFQNSKCSASGQPLELPVVHFYCGHSYNQRSLGDSDAECPICAPDFRRVLEIRRNMVASASQQDRFFSELKEAPDGFSVVTEHFGRGLMNLTAAATSTGV</sequence>
<dbReference type="PIRSF" id="PIRSF007860">
    <property type="entry name" value="VPS11"/>
    <property type="match status" value="1"/>
</dbReference>
<dbReference type="GO" id="GO:0007033">
    <property type="term" value="P:vacuole organization"/>
    <property type="evidence" value="ECO:0007669"/>
    <property type="project" value="TreeGrafter"/>
</dbReference>
<evidence type="ECO:0000256" key="9">
    <source>
        <dbReference type="SAM" id="MobiDB-lite"/>
    </source>
</evidence>
<evidence type="ECO:0000256" key="3">
    <source>
        <dbReference type="ARBA" id="ARBA00022723"/>
    </source>
</evidence>
<dbReference type="SUPFAM" id="SSF50998">
    <property type="entry name" value="Quinoprotein alcohol dehydrogenase-like"/>
    <property type="match status" value="1"/>
</dbReference>
<dbReference type="CDD" id="cd16688">
    <property type="entry name" value="RING-H2_Vps11"/>
    <property type="match status" value="1"/>
</dbReference>
<dbReference type="GO" id="GO:0048284">
    <property type="term" value="P:organelle fusion"/>
    <property type="evidence" value="ECO:0007669"/>
    <property type="project" value="TreeGrafter"/>
</dbReference>
<dbReference type="GO" id="GO:0030897">
    <property type="term" value="C:HOPS complex"/>
    <property type="evidence" value="ECO:0007669"/>
    <property type="project" value="TreeGrafter"/>
</dbReference>
<dbReference type="GO" id="GO:0006904">
    <property type="term" value="P:vesicle docking involved in exocytosis"/>
    <property type="evidence" value="ECO:0007669"/>
    <property type="project" value="TreeGrafter"/>
</dbReference>
<dbReference type="OrthoDB" id="26184at2759"/>
<dbReference type="InterPro" id="IPR015943">
    <property type="entry name" value="WD40/YVTN_repeat-like_dom_sf"/>
</dbReference>
<evidence type="ECO:0000259" key="11">
    <source>
        <dbReference type="Pfam" id="PF23341"/>
    </source>
</evidence>
<keyword evidence="6" id="KW-0653">Protein transport</keyword>
<proteinExistence type="predicted"/>
<gene>
    <name evidence="12" type="ORF">CEUSTIGMA_g11290.t1</name>
</gene>
<dbReference type="InterPro" id="IPR000547">
    <property type="entry name" value="Clathrin_H-chain/VPS_repeat"/>
</dbReference>
<dbReference type="PROSITE" id="PS50236">
    <property type="entry name" value="CHCR"/>
    <property type="match status" value="1"/>
</dbReference>
<evidence type="ECO:0000256" key="7">
    <source>
        <dbReference type="ARBA" id="ARBA00023136"/>
    </source>
</evidence>
<keyword evidence="13" id="KW-1185">Reference proteome</keyword>
<dbReference type="STRING" id="1157962.A0A250XL86"/>
<dbReference type="InterPro" id="IPR057307">
    <property type="entry name" value="PEP5_VPS11_N"/>
</dbReference>
<comment type="subcellular location">
    <subcellularLocation>
        <location evidence="1">Endomembrane system</location>
        <topology evidence="1">Peripheral membrane protein</topology>
    </subcellularLocation>
</comment>
<evidence type="ECO:0000259" key="10">
    <source>
        <dbReference type="Pfam" id="PF12451"/>
    </source>
</evidence>
<dbReference type="Proteomes" id="UP000232323">
    <property type="component" value="Unassembled WGS sequence"/>
</dbReference>
<evidence type="ECO:0000256" key="8">
    <source>
        <dbReference type="PROSITE-ProRule" id="PRU01006"/>
    </source>
</evidence>
<dbReference type="InterPro" id="IPR016528">
    <property type="entry name" value="VPS11"/>
</dbReference>
<keyword evidence="7" id="KW-0472">Membrane</keyword>
<dbReference type="GO" id="GO:0008270">
    <property type="term" value="F:zinc ion binding"/>
    <property type="evidence" value="ECO:0007669"/>
    <property type="project" value="UniProtKB-KW"/>
</dbReference>
<feature type="region of interest" description="Disordered" evidence="9">
    <location>
        <begin position="829"/>
        <end position="861"/>
    </location>
</feature>
<feature type="domain" description="PEP5/VPS11 N-terminal" evidence="11">
    <location>
        <begin position="5"/>
        <end position="386"/>
    </location>
</feature>
<evidence type="ECO:0000256" key="5">
    <source>
        <dbReference type="ARBA" id="ARBA00022833"/>
    </source>
</evidence>
<keyword evidence="5" id="KW-0862">Zinc</keyword>
<dbReference type="AlphaFoldDB" id="A0A250XL86"/>
<evidence type="ECO:0000256" key="1">
    <source>
        <dbReference type="ARBA" id="ARBA00004184"/>
    </source>
</evidence>
<reference evidence="12 13" key="1">
    <citation type="submission" date="2017-08" db="EMBL/GenBank/DDBJ databases">
        <title>Acidophilic green algal genome provides insights into adaptation to an acidic environment.</title>
        <authorList>
            <person name="Hirooka S."/>
            <person name="Hirose Y."/>
            <person name="Kanesaki Y."/>
            <person name="Higuchi S."/>
            <person name="Fujiwara T."/>
            <person name="Onuma R."/>
            <person name="Era A."/>
            <person name="Ohbayashi R."/>
            <person name="Uzuka A."/>
            <person name="Nozaki H."/>
            <person name="Yoshikawa H."/>
            <person name="Miyagishima S.Y."/>
        </authorList>
    </citation>
    <scope>NUCLEOTIDE SEQUENCE [LARGE SCALE GENOMIC DNA]</scope>
    <source>
        <strain evidence="12 13">NIES-2499</strain>
    </source>
</reference>
<keyword evidence="4" id="KW-0863">Zinc-finger</keyword>
<dbReference type="InterPro" id="IPR024763">
    <property type="entry name" value="VPS11_C"/>
</dbReference>
<keyword evidence="3" id="KW-0479">Metal-binding</keyword>
<dbReference type="PANTHER" id="PTHR23323">
    <property type="entry name" value="VACUOLAR PROTEIN SORTING-ASSOCIATED PROTEIN"/>
    <property type="match status" value="1"/>
</dbReference>
<organism evidence="12 13">
    <name type="scientific">Chlamydomonas eustigma</name>
    <dbReference type="NCBI Taxonomy" id="1157962"/>
    <lineage>
        <taxon>Eukaryota</taxon>
        <taxon>Viridiplantae</taxon>
        <taxon>Chlorophyta</taxon>
        <taxon>core chlorophytes</taxon>
        <taxon>Chlorophyceae</taxon>
        <taxon>CS clade</taxon>
        <taxon>Chlamydomonadales</taxon>
        <taxon>Chlamydomonadaceae</taxon>
        <taxon>Chlamydomonas</taxon>
    </lineage>
</organism>
<dbReference type="Pfam" id="PF23356">
    <property type="entry name" value="TPR_PEP5_VPS11"/>
    <property type="match status" value="3"/>
</dbReference>
<evidence type="ECO:0000313" key="13">
    <source>
        <dbReference type="Proteomes" id="UP000232323"/>
    </source>
</evidence>
<evidence type="ECO:0000256" key="6">
    <source>
        <dbReference type="ARBA" id="ARBA00022927"/>
    </source>
</evidence>
<evidence type="ECO:0000256" key="4">
    <source>
        <dbReference type="ARBA" id="ARBA00022771"/>
    </source>
</evidence>
<dbReference type="InterPro" id="IPR011047">
    <property type="entry name" value="Quinoprotein_ADH-like_sf"/>
</dbReference>
<dbReference type="Pfam" id="PF12451">
    <property type="entry name" value="VPS11_C"/>
    <property type="match status" value="1"/>
</dbReference>
<protein>
    <submittedName>
        <fullName evidence="12">Uncharacterized protein</fullName>
    </submittedName>
</protein>
<dbReference type="Pfam" id="PF23341">
    <property type="entry name" value="PEP5_VPS11_N"/>
    <property type="match status" value="1"/>
</dbReference>
<feature type="domain" description="Vacuolar protein sorting protein 11 C-terminal" evidence="10">
    <location>
        <begin position="1098"/>
        <end position="1140"/>
    </location>
</feature>
<dbReference type="EMBL" id="BEGY01000109">
    <property type="protein sequence ID" value="GAX83865.1"/>
    <property type="molecule type" value="Genomic_DNA"/>
</dbReference>
<name>A0A250XL86_9CHLO</name>
<feature type="region of interest" description="Disordered" evidence="9">
    <location>
        <begin position="571"/>
        <end position="631"/>
    </location>
</feature>
<evidence type="ECO:0000313" key="12">
    <source>
        <dbReference type="EMBL" id="GAX83865.1"/>
    </source>
</evidence>
<dbReference type="InterPro" id="IPR057308">
    <property type="entry name" value="CHCR_PEP5_VPS11"/>
</dbReference>
<dbReference type="GO" id="GO:0007032">
    <property type="term" value="P:endosome organization"/>
    <property type="evidence" value="ECO:0007669"/>
    <property type="project" value="TreeGrafter"/>
</dbReference>
<accession>A0A250XL86</accession>